<keyword evidence="3" id="KW-1185">Reference proteome</keyword>
<keyword evidence="1" id="KW-0812">Transmembrane</keyword>
<sequence length="382" mass="41594">MQLLPLIQQALSDDAGRLHLATAAGPPAPGALNGLTVLVVGFCFLVPMVWIYAVRQRGSRGALARLATALAVLSLWFVGASALVYPAGVLTYLGTAELESHPEAWQWTAVSPLVALFYAWWFGRDFPRPRVSSLLTRAGLLYGACLIAVLLAVHAGLPVFSMGGVGNLLALTATLVCIVTWQLIDRLRPAQLLVRAGWVLAVCVAVVWLALANDVQIMADPRTATGVGLLVTVGLLALLALAGSVACIGAWRLINRHGRPLRREALPRPGEVWNAEVPFEDDGSESKDRPVLVVRVSGDHAAVMKITSQDKSRFDSYLHLPHARWRKVLTKDSWLDLATTDLPLRNFRSLRGRCRPDVWRAVTKGDLPRRKPRGIAEPELPH</sequence>
<gene>
    <name evidence="2" type="ORF">GCM10017772_43090</name>
</gene>
<feature type="transmembrane region" description="Helical" evidence="1">
    <location>
        <begin position="231"/>
        <end position="254"/>
    </location>
</feature>
<dbReference type="RefSeq" id="WP_189671354.1">
    <property type="nucleotide sequence ID" value="NZ_BNAS01000008.1"/>
</dbReference>
<dbReference type="SUPFAM" id="SSF50118">
    <property type="entry name" value="Cell growth inhibitor/plasmid maintenance toxic component"/>
    <property type="match status" value="1"/>
</dbReference>
<feature type="transmembrane region" description="Helical" evidence="1">
    <location>
        <begin position="66"/>
        <end position="84"/>
    </location>
</feature>
<feature type="transmembrane region" description="Helical" evidence="1">
    <location>
        <begin position="104"/>
        <end position="122"/>
    </location>
</feature>
<feature type="transmembrane region" description="Helical" evidence="1">
    <location>
        <begin position="159"/>
        <end position="180"/>
    </location>
</feature>
<reference evidence="2" key="2">
    <citation type="submission" date="2020-09" db="EMBL/GenBank/DDBJ databases">
        <authorList>
            <person name="Sun Q."/>
            <person name="Zhou Y."/>
        </authorList>
    </citation>
    <scope>NUCLEOTIDE SEQUENCE</scope>
    <source>
        <strain evidence="2">CGMCC 4.7398</strain>
    </source>
</reference>
<dbReference type="AlphaFoldDB" id="A0A919KZ57"/>
<evidence type="ECO:0000256" key="1">
    <source>
        <dbReference type="SAM" id="Phobius"/>
    </source>
</evidence>
<accession>A0A919KZ57</accession>
<feature type="transmembrane region" description="Helical" evidence="1">
    <location>
        <begin position="35"/>
        <end position="54"/>
    </location>
</feature>
<reference evidence="2" key="1">
    <citation type="journal article" date="2014" name="Int. J. Syst. Evol. Microbiol.">
        <title>Complete genome sequence of Corynebacterium casei LMG S-19264T (=DSM 44701T), isolated from a smear-ripened cheese.</title>
        <authorList>
            <consortium name="US DOE Joint Genome Institute (JGI-PGF)"/>
            <person name="Walter F."/>
            <person name="Albersmeier A."/>
            <person name="Kalinowski J."/>
            <person name="Ruckert C."/>
        </authorList>
    </citation>
    <scope>NUCLEOTIDE SEQUENCE</scope>
    <source>
        <strain evidence="2">CGMCC 4.7398</strain>
    </source>
</reference>
<name>A0A919KZ57_9MICO</name>
<dbReference type="EMBL" id="BNAS01000008">
    <property type="protein sequence ID" value="GHH78835.1"/>
    <property type="molecule type" value="Genomic_DNA"/>
</dbReference>
<evidence type="ECO:0000313" key="3">
    <source>
        <dbReference type="Proteomes" id="UP000627369"/>
    </source>
</evidence>
<proteinExistence type="predicted"/>
<keyword evidence="1" id="KW-1133">Transmembrane helix</keyword>
<organism evidence="2 3">
    <name type="scientific">Promicromonospora soli</name>
    <dbReference type="NCBI Taxonomy" id="2035533"/>
    <lineage>
        <taxon>Bacteria</taxon>
        <taxon>Bacillati</taxon>
        <taxon>Actinomycetota</taxon>
        <taxon>Actinomycetes</taxon>
        <taxon>Micrococcales</taxon>
        <taxon>Promicromonosporaceae</taxon>
        <taxon>Promicromonospora</taxon>
    </lineage>
</organism>
<keyword evidence="1" id="KW-0472">Membrane</keyword>
<dbReference type="Proteomes" id="UP000627369">
    <property type="component" value="Unassembled WGS sequence"/>
</dbReference>
<feature type="transmembrane region" description="Helical" evidence="1">
    <location>
        <begin position="134"/>
        <end position="153"/>
    </location>
</feature>
<protein>
    <submittedName>
        <fullName evidence="2">Uncharacterized protein</fullName>
    </submittedName>
</protein>
<comment type="caution">
    <text evidence="2">The sequence shown here is derived from an EMBL/GenBank/DDBJ whole genome shotgun (WGS) entry which is preliminary data.</text>
</comment>
<feature type="transmembrane region" description="Helical" evidence="1">
    <location>
        <begin position="192"/>
        <end position="211"/>
    </location>
</feature>
<evidence type="ECO:0000313" key="2">
    <source>
        <dbReference type="EMBL" id="GHH78835.1"/>
    </source>
</evidence>